<feature type="coiled-coil region" evidence="1">
    <location>
        <begin position="105"/>
        <end position="139"/>
    </location>
</feature>
<dbReference type="Proteomes" id="UP000794436">
    <property type="component" value="Unassembled WGS sequence"/>
</dbReference>
<sequence length="412" mass="47728">MSPSSTRDVLPHDWTETDQEIMETLLLLDGVETPPPSHRLPHELNPSTIHVIQPARTSGADQAFGAGAIDTGALTSGREASNSPHSTASDEERRAKHREVQRRFIRRKKEQMRRVREQLAELEKQFSFLQLTKEALALEKENGELCKSMIDTRCPSDYEINLVLEREIETVRERYCPLSDEEYDRVLKSTMLNVDESSQKMNAKGDQDASFQIMNWRGRHILEHESNSCTCMRFDVSKAFEGVSLSSFADKTWQRICNPDSFRQFFSSSLRMKFVILQHIKNDAIVLYRTFFNPSTGRIMRAVELVLRIRREHEEKIVLRCLEMRSLEEALGDIGDWCRALNIIEFSPRLTPEERTGLACRYSGYMRSNSAMNLRFWLLEVLFIVIRFESIMLPWQQTLVAREPTTSNQSDI</sequence>
<keyword evidence="4" id="KW-1185">Reference proteome</keyword>
<keyword evidence="1" id="KW-0175">Coiled coil</keyword>
<dbReference type="OrthoDB" id="164238at2759"/>
<dbReference type="AlphaFoldDB" id="A0A8K1CJ42"/>
<name>A0A8K1CJ42_PYTOL</name>
<evidence type="ECO:0000256" key="1">
    <source>
        <dbReference type="SAM" id="Coils"/>
    </source>
</evidence>
<evidence type="ECO:0000313" key="3">
    <source>
        <dbReference type="EMBL" id="TMW64551.1"/>
    </source>
</evidence>
<feature type="region of interest" description="Disordered" evidence="2">
    <location>
        <begin position="73"/>
        <end position="99"/>
    </location>
</feature>
<organism evidence="3 4">
    <name type="scientific">Pythium oligandrum</name>
    <name type="common">Mycoparasitic fungus</name>
    <dbReference type="NCBI Taxonomy" id="41045"/>
    <lineage>
        <taxon>Eukaryota</taxon>
        <taxon>Sar</taxon>
        <taxon>Stramenopiles</taxon>
        <taxon>Oomycota</taxon>
        <taxon>Peronosporomycetes</taxon>
        <taxon>Pythiales</taxon>
        <taxon>Pythiaceae</taxon>
        <taxon>Pythium</taxon>
    </lineage>
</organism>
<dbReference type="EMBL" id="SPLM01000039">
    <property type="protein sequence ID" value="TMW64551.1"/>
    <property type="molecule type" value="Genomic_DNA"/>
</dbReference>
<feature type="compositionally biased region" description="Polar residues" evidence="2">
    <location>
        <begin position="78"/>
        <end position="87"/>
    </location>
</feature>
<comment type="caution">
    <text evidence="3">The sequence shown here is derived from an EMBL/GenBank/DDBJ whole genome shotgun (WGS) entry which is preliminary data.</text>
</comment>
<protein>
    <recommendedName>
        <fullName evidence="5">BZIP domain-containing protein</fullName>
    </recommendedName>
</protein>
<accession>A0A8K1CJ42</accession>
<proteinExistence type="predicted"/>
<evidence type="ECO:0000256" key="2">
    <source>
        <dbReference type="SAM" id="MobiDB-lite"/>
    </source>
</evidence>
<evidence type="ECO:0008006" key="5">
    <source>
        <dbReference type="Google" id="ProtNLM"/>
    </source>
</evidence>
<dbReference type="CDD" id="cd14686">
    <property type="entry name" value="bZIP"/>
    <property type="match status" value="1"/>
</dbReference>
<reference evidence="3" key="1">
    <citation type="submission" date="2019-03" db="EMBL/GenBank/DDBJ databases">
        <title>Long read genome sequence of the mycoparasitic Pythium oligandrum ATCC 38472 isolated from sugarbeet rhizosphere.</title>
        <authorList>
            <person name="Gaulin E."/>
        </authorList>
    </citation>
    <scope>NUCLEOTIDE SEQUENCE</scope>
    <source>
        <strain evidence="3">ATCC 38472_TT</strain>
    </source>
</reference>
<gene>
    <name evidence="3" type="ORF">Poli38472_011431</name>
</gene>
<evidence type="ECO:0000313" key="4">
    <source>
        <dbReference type="Proteomes" id="UP000794436"/>
    </source>
</evidence>